<keyword evidence="3" id="KW-1185">Reference proteome</keyword>
<comment type="caution">
    <text evidence="2">The sequence shown here is derived from an EMBL/GenBank/DDBJ whole genome shotgun (WGS) entry which is preliminary data.</text>
</comment>
<reference evidence="2" key="1">
    <citation type="submission" date="2023-02" db="EMBL/GenBank/DDBJ databases">
        <title>Colletotrichum kahawae CIFC_Que2 genome sequencing and assembly.</title>
        <authorList>
            <person name="Baroncelli R."/>
        </authorList>
    </citation>
    <scope>NUCLEOTIDE SEQUENCE</scope>
    <source>
        <strain evidence="2">CIFC_Que2</strain>
    </source>
</reference>
<feature type="transmembrane region" description="Helical" evidence="1">
    <location>
        <begin position="20"/>
        <end position="42"/>
    </location>
</feature>
<accession>A0AAE0DBE2</accession>
<sequence length="64" mass="6977">MYAYETIPEWYLPAPPTLTAPLGCASTSSSAIIMSSLAYHGLRTGGGMKVRRLAHFCSMKKLEL</sequence>
<keyword evidence="1" id="KW-1133">Transmembrane helix</keyword>
<keyword evidence="1" id="KW-0812">Transmembrane</keyword>
<dbReference type="AlphaFoldDB" id="A0AAE0DBE2"/>
<evidence type="ECO:0000313" key="2">
    <source>
        <dbReference type="EMBL" id="KAK2769420.1"/>
    </source>
</evidence>
<evidence type="ECO:0000313" key="3">
    <source>
        <dbReference type="Proteomes" id="UP001281614"/>
    </source>
</evidence>
<gene>
    <name evidence="2" type="ORF">CKAH01_01027</name>
</gene>
<organism evidence="2 3">
    <name type="scientific">Colletotrichum kahawae</name>
    <name type="common">Coffee berry disease fungus</name>
    <dbReference type="NCBI Taxonomy" id="34407"/>
    <lineage>
        <taxon>Eukaryota</taxon>
        <taxon>Fungi</taxon>
        <taxon>Dikarya</taxon>
        <taxon>Ascomycota</taxon>
        <taxon>Pezizomycotina</taxon>
        <taxon>Sordariomycetes</taxon>
        <taxon>Hypocreomycetidae</taxon>
        <taxon>Glomerellales</taxon>
        <taxon>Glomerellaceae</taxon>
        <taxon>Colletotrichum</taxon>
        <taxon>Colletotrichum gloeosporioides species complex</taxon>
    </lineage>
</organism>
<protein>
    <submittedName>
        <fullName evidence="2">Uncharacterized protein</fullName>
    </submittedName>
</protein>
<evidence type="ECO:0000256" key="1">
    <source>
        <dbReference type="SAM" id="Phobius"/>
    </source>
</evidence>
<dbReference type="EMBL" id="VYYT01000112">
    <property type="protein sequence ID" value="KAK2769420.1"/>
    <property type="molecule type" value="Genomic_DNA"/>
</dbReference>
<proteinExistence type="predicted"/>
<keyword evidence="1" id="KW-0472">Membrane</keyword>
<dbReference type="Proteomes" id="UP001281614">
    <property type="component" value="Unassembled WGS sequence"/>
</dbReference>
<name>A0AAE0DBE2_COLKA</name>